<comment type="caution">
    <text evidence="3">The sequence shown here is derived from an EMBL/GenBank/DDBJ whole genome shotgun (WGS) entry which is preliminary data.</text>
</comment>
<proteinExistence type="inferred from homology"/>
<dbReference type="OrthoDB" id="5570653at2"/>
<dbReference type="Pfam" id="PF05016">
    <property type="entry name" value="ParE_toxin"/>
    <property type="match status" value="1"/>
</dbReference>
<keyword evidence="4" id="KW-1185">Reference proteome</keyword>
<dbReference type="RefSeq" id="WP_095619451.1">
    <property type="nucleotide sequence ID" value="NZ_NSKB01000001.1"/>
</dbReference>
<evidence type="ECO:0000313" key="4">
    <source>
        <dbReference type="Proteomes" id="UP000217771"/>
    </source>
</evidence>
<keyword evidence="2" id="KW-1277">Toxin-antitoxin system</keyword>
<evidence type="ECO:0000256" key="1">
    <source>
        <dbReference type="ARBA" id="ARBA00006226"/>
    </source>
</evidence>
<reference evidence="3 4" key="1">
    <citation type="submission" date="2017-08" db="EMBL/GenBank/DDBJ databases">
        <title>Halomonas alkalisoli sp. nov., isolated from saline alkaline soil.</title>
        <authorList>
            <person name="Wang D."/>
            <person name="Zhang G."/>
        </authorList>
    </citation>
    <scope>NUCLEOTIDE SEQUENCE [LARGE SCALE GENOMIC DNA]</scope>
    <source>
        <strain evidence="3 4">WRN001</strain>
    </source>
</reference>
<protein>
    <submittedName>
        <fullName evidence="3">Plasmid stabilization protein</fullName>
    </submittedName>
</protein>
<dbReference type="PANTHER" id="PTHR35601:SF1">
    <property type="entry name" value="TOXIN RELE"/>
    <property type="match status" value="1"/>
</dbReference>
<dbReference type="PANTHER" id="PTHR35601">
    <property type="entry name" value="TOXIN RELE"/>
    <property type="match status" value="1"/>
</dbReference>
<dbReference type="Gene3D" id="3.30.2310.20">
    <property type="entry name" value="RelE-like"/>
    <property type="match status" value="1"/>
</dbReference>
<evidence type="ECO:0000313" key="3">
    <source>
        <dbReference type="EMBL" id="PAU79441.1"/>
    </source>
</evidence>
<dbReference type="SUPFAM" id="SSF143011">
    <property type="entry name" value="RelE-like"/>
    <property type="match status" value="1"/>
</dbReference>
<dbReference type="EMBL" id="NSKB01000001">
    <property type="protein sequence ID" value="PAU79441.1"/>
    <property type="molecule type" value="Genomic_DNA"/>
</dbReference>
<dbReference type="AlphaFoldDB" id="A0A2A2F1E7"/>
<gene>
    <name evidence="3" type="ORF">CK498_03490</name>
</gene>
<organism evidence="3 4">
    <name type="scientific">Halomonas salipaludis</name>
    <dbReference type="NCBI Taxonomy" id="2032625"/>
    <lineage>
        <taxon>Bacteria</taxon>
        <taxon>Pseudomonadati</taxon>
        <taxon>Pseudomonadota</taxon>
        <taxon>Gammaproteobacteria</taxon>
        <taxon>Oceanospirillales</taxon>
        <taxon>Halomonadaceae</taxon>
        <taxon>Halomonas</taxon>
    </lineage>
</organism>
<evidence type="ECO:0000256" key="2">
    <source>
        <dbReference type="ARBA" id="ARBA00022649"/>
    </source>
</evidence>
<dbReference type="InterPro" id="IPR007712">
    <property type="entry name" value="RelE/ParE_toxin"/>
</dbReference>
<comment type="similarity">
    <text evidence="1">Belongs to the RelE toxin family.</text>
</comment>
<sequence length="95" mass="10714">MAWHLIYHPDVQQDLIRLGSAAANRVLDVIEERIRDGEPDKLGKPLRGALAGCRRIRTGNTRIVYKVDGLAIQVLIIAVGARRDEEIYDLANRRV</sequence>
<dbReference type="Proteomes" id="UP000217771">
    <property type="component" value="Unassembled WGS sequence"/>
</dbReference>
<name>A0A2A2F1E7_9GAMM</name>
<accession>A0A2A2F1E7</accession>
<dbReference type="InterPro" id="IPR035093">
    <property type="entry name" value="RelE/ParE_toxin_dom_sf"/>
</dbReference>